<gene>
    <name evidence="2" type="ORF">Theba_1130</name>
</gene>
<proteinExistence type="predicted"/>
<dbReference type="SUPFAM" id="SSF54593">
    <property type="entry name" value="Glyoxalase/Bleomycin resistance protein/Dihydroxybiphenyl dioxygenase"/>
    <property type="match status" value="1"/>
</dbReference>
<dbReference type="eggNOG" id="COG3324">
    <property type="taxonomic scope" value="Bacteria"/>
</dbReference>
<dbReference type="RefSeq" id="WP_006486337.1">
    <property type="nucleotide sequence ID" value="NC_017934.1"/>
</dbReference>
<dbReference type="PROSITE" id="PS51819">
    <property type="entry name" value="VOC"/>
    <property type="match status" value="1"/>
</dbReference>
<keyword evidence="3" id="KW-1185">Reference proteome</keyword>
<dbReference type="EMBL" id="CP003532">
    <property type="protein sequence ID" value="AFK06834.1"/>
    <property type="molecule type" value="Genomic_DNA"/>
</dbReference>
<sequence length="117" mass="13208">MAKKMPVVYWEINAVDGESLSEFYEEVFEWETEVSDTGFHSFKSGDPKGINGGIFTGKGVLPTHRALYIEVEDMNEIIKRVQDHGQEILQGPFKSGNTILAFFTDPEGHMIGLIQRE</sequence>
<evidence type="ECO:0000259" key="1">
    <source>
        <dbReference type="PROSITE" id="PS51819"/>
    </source>
</evidence>
<protein>
    <submittedName>
        <fullName evidence="2">Lactoylglutathione lyase family protein</fullName>
    </submittedName>
</protein>
<dbReference type="KEGG" id="mpg:Theba_1130"/>
<dbReference type="GeneID" id="87106957"/>
<dbReference type="HOGENOM" id="CLU_127592_3_0_0"/>
<dbReference type="Pfam" id="PF00903">
    <property type="entry name" value="Glyoxalase"/>
    <property type="match status" value="1"/>
</dbReference>
<dbReference type="AlphaFoldDB" id="I2F4I1"/>
<dbReference type="InterPro" id="IPR052164">
    <property type="entry name" value="Anthracycline_SecMetBiosynth"/>
</dbReference>
<dbReference type="GO" id="GO:0016829">
    <property type="term" value="F:lyase activity"/>
    <property type="evidence" value="ECO:0007669"/>
    <property type="project" value="UniProtKB-KW"/>
</dbReference>
<reference evidence="2 3" key="1">
    <citation type="journal article" date="2012" name="Genome Biol. Evol.">
        <title>Genome Sequence of the Mesophilic Thermotogales Bacterium Mesotoga prima MesG1.Ag.4.2 Reveals the Largest Thermotogales Genome To Date.</title>
        <authorList>
            <person name="Zhaxybayeva O."/>
            <person name="Swithers K.S."/>
            <person name="Foght J."/>
            <person name="Green A.G."/>
            <person name="Bruce D."/>
            <person name="Detter C."/>
            <person name="Han S."/>
            <person name="Teshima H."/>
            <person name="Han J."/>
            <person name="Woyke T."/>
            <person name="Pitluck S."/>
            <person name="Nolan M."/>
            <person name="Ivanova N."/>
            <person name="Pati A."/>
            <person name="Land M.L."/>
            <person name="Dlutek M."/>
            <person name="Doolittle W.F."/>
            <person name="Noll K.M."/>
            <person name="Nesbo C.L."/>
        </authorList>
    </citation>
    <scope>NUCLEOTIDE SEQUENCE [LARGE SCALE GENOMIC DNA]</scope>
    <source>
        <strain evidence="3">mesG1.Ag.4.2</strain>
    </source>
</reference>
<dbReference type="InterPro" id="IPR004360">
    <property type="entry name" value="Glyas_Fos-R_dOase_dom"/>
</dbReference>
<dbReference type="InterPro" id="IPR037523">
    <property type="entry name" value="VOC_core"/>
</dbReference>
<dbReference type="PANTHER" id="PTHR33993">
    <property type="entry name" value="GLYOXALASE-RELATED"/>
    <property type="match status" value="1"/>
</dbReference>
<evidence type="ECO:0000313" key="3">
    <source>
        <dbReference type="Proteomes" id="UP000002881"/>
    </source>
</evidence>
<evidence type="ECO:0000313" key="2">
    <source>
        <dbReference type="EMBL" id="AFK06834.1"/>
    </source>
</evidence>
<name>I2F4I1_9BACT</name>
<dbReference type="Gene3D" id="3.10.180.10">
    <property type="entry name" value="2,3-Dihydroxybiphenyl 1,2-Dioxygenase, domain 1"/>
    <property type="match status" value="1"/>
</dbReference>
<organism evidence="2 3">
    <name type="scientific">Mesotoga prima MesG1.Ag.4.2</name>
    <dbReference type="NCBI Taxonomy" id="660470"/>
    <lineage>
        <taxon>Bacteria</taxon>
        <taxon>Thermotogati</taxon>
        <taxon>Thermotogota</taxon>
        <taxon>Thermotogae</taxon>
        <taxon>Kosmotogales</taxon>
        <taxon>Kosmotogaceae</taxon>
        <taxon>Mesotoga</taxon>
    </lineage>
</organism>
<dbReference type="PANTHER" id="PTHR33993:SF2">
    <property type="entry name" value="VOC DOMAIN-CONTAINING PROTEIN"/>
    <property type="match status" value="1"/>
</dbReference>
<dbReference type="Proteomes" id="UP000002881">
    <property type="component" value="Chromosome"/>
</dbReference>
<dbReference type="InterPro" id="IPR029068">
    <property type="entry name" value="Glyas_Bleomycin-R_OHBP_Dase"/>
</dbReference>
<accession>I2F4I1</accession>
<feature type="domain" description="VOC" evidence="1">
    <location>
        <begin position="6"/>
        <end position="116"/>
    </location>
</feature>
<keyword evidence="2" id="KW-0456">Lyase</keyword>